<keyword evidence="1" id="KW-1133">Transmembrane helix</keyword>
<dbReference type="AlphaFoldDB" id="D7BF11"/>
<organism evidence="2 3">
    <name type="scientific">Allomeiothermus silvanus (strain ATCC 700542 / DSM 9946 / NBRC 106475 / NCIMB 13440 / VI-R2)</name>
    <name type="common">Thermus silvanus</name>
    <dbReference type="NCBI Taxonomy" id="526227"/>
    <lineage>
        <taxon>Bacteria</taxon>
        <taxon>Thermotogati</taxon>
        <taxon>Deinococcota</taxon>
        <taxon>Deinococci</taxon>
        <taxon>Thermales</taxon>
        <taxon>Thermaceae</taxon>
        <taxon>Allomeiothermus</taxon>
    </lineage>
</organism>
<keyword evidence="3" id="KW-1185">Reference proteome</keyword>
<dbReference type="STRING" id="526227.Mesil_1472"/>
<keyword evidence="1" id="KW-0812">Transmembrane</keyword>
<evidence type="ECO:0000313" key="2">
    <source>
        <dbReference type="EMBL" id="ADH63364.1"/>
    </source>
</evidence>
<accession>D7BF11</accession>
<name>D7BF11_ALLS1</name>
<evidence type="ECO:0000256" key="1">
    <source>
        <dbReference type="SAM" id="Phobius"/>
    </source>
</evidence>
<dbReference type="OrthoDB" id="9994313at2"/>
<dbReference type="KEGG" id="msv:Mesil_1472"/>
<dbReference type="Proteomes" id="UP000001916">
    <property type="component" value="Chromosome"/>
</dbReference>
<sequence>MCSLERLLTALALVVLTLGPGPALGHPGPTPKEKMGAWSVTPLPQISEASGKLTGLQSAGAIPALSENIRRVSSFVLALGLALLGRFFVAARLYLQYRRLQLEGG</sequence>
<dbReference type="RefSeq" id="WP_013157931.1">
    <property type="nucleotide sequence ID" value="NC_014212.1"/>
</dbReference>
<evidence type="ECO:0000313" key="3">
    <source>
        <dbReference type="Proteomes" id="UP000001916"/>
    </source>
</evidence>
<reference evidence="2 3" key="1">
    <citation type="journal article" date="2010" name="Stand. Genomic Sci.">
        <title>Complete genome sequence of Meiothermus silvanus type strain (VI-R2).</title>
        <authorList>
            <person name="Sikorski J."/>
            <person name="Tindall B.J."/>
            <person name="Lowry S."/>
            <person name="Lucas S."/>
            <person name="Nolan M."/>
            <person name="Copeland A."/>
            <person name="Glavina Del Rio T."/>
            <person name="Tice H."/>
            <person name="Cheng J.F."/>
            <person name="Han C."/>
            <person name="Pitluck S."/>
            <person name="Liolios K."/>
            <person name="Ivanova N."/>
            <person name="Mavromatis K."/>
            <person name="Mikhailova N."/>
            <person name="Pati A."/>
            <person name="Goodwin L."/>
            <person name="Chen A."/>
            <person name="Palaniappan K."/>
            <person name="Land M."/>
            <person name="Hauser L."/>
            <person name="Chang Y.J."/>
            <person name="Jeffries C.D."/>
            <person name="Rohde M."/>
            <person name="Goker M."/>
            <person name="Woyke T."/>
            <person name="Bristow J."/>
            <person name="Eisen J.A."/>
            <person name="Markowitz V."/>
            <person name="Hugenholtz P."/>
            <person name="Kyrpides N.C."/>
            <person name="Klenk H.P."/>
            <person name="Lapidus A."/>
        </authorList>
    </citation>
    <scope>NUCLEOTIDE SEQUENCE [LARGE SCALE GENOMIC DNA]</scope>
    <source>
        <strain evidence="3">ATCC 700542 / DSM 9946 / VI-R2</strain>
    </source>
</reference>
<proteinExistence type="predicted"/>
<keyword evidence="1" id="KW-0472">Membrane</keyword>
<dbReference type="HOGENOM" id="CLU_2233317_0_0_0"/>
<gene>
    <name evidence="2" type="ordered locus">Mesil_1472</name>
</gene>
<protein>
    <submittedName>
        <fullName evidence="2">Uncharacterized protein</fullName>
    </submittedName>
</protein>
<dbReference type="EMBL" id="CP002042">
    <property type="protein sequence ID" value="ADH63364.1"/>
    <property type="molecule type" value="Genomic_DNA"/>
</dbReference>
<feature type="transmembrane region" description="Helical" evidence="1">
    <location>
        <begin position="75"/>
        <end position="95"/>
    </location>
</feature>